<dbReference type="InterPro" id="IPR001347">
    <property type="entry name" value="SIS_dom"/>
</dbReference>
<dbReference type="KEGG" id="mph:MLP_49920"/>
<dbReference type="OrthoDB" id="9761808at2"/>
<dbReference type="InterPro" id="IPR046348">
    <property type="entry name" value="SIS_dom_sf"/>
</dbReference>
<dbReference type="AlphaFoldDB" id="F5XG72"/>
<evidence type="ECO:0000259" key="2">
    <source>
        <dbReference type="PROSITE" id="PS51464"/>
    </source>
</evidence>
<dbReference type="GO" id="GO:0097367">
    <property type="term" value="F:carbohydrate derivative binding"/>
    <property type="evidence" value="ECO:0007669"/>
    <property type="project" value="InterPro"/>
</dbReference>
<dbReference type="PROSITE" id="PS51464">
    <property type="entry name" value="SIS"/>
    <property type="match status" value="2"/>
</dbReference>
<evidence type="ECO:0000313" key="3">
    <source>
        <dbReference type="EMBL" id="BAK38006.1"/>
    </source>
</evidence>
<proteinExistence type="predicted"/>
<dbReference type="RefSeq" id="WP_013865824.1">
    <property type="nucleotide sequence ID" value="NC_015635.1"/>
</dbReference>
<feature type="domain" description="SIS" evidence="2">
    <location>
        <begin position="197"/>
        <end position="336"/>
    </location>
</feature>
<protein>
    <recommendedName>
        <fullName evidence="2">SIS domain-containing protein</fullName>
    </recommendedName>
</protein>
<dbReference type="EMBL" id="AP012204">
    <property type="protein sequence ID" value="BAK38006.1"/>
    <property type="molecule type" value="Genomic_DNA"/>
</dbReference>
<gene>
    <name evidence="3" type="ordered locus">MLP_49920</name>
</gene>
<organism evidence="3 4">
    <name type="scientific">Microlunatus phosphovorus (strain ATCC 700054 / DSM 10555 / JCM 9379 / NBRC 101784 / NCIMB 13414 / VKM Ac-1990 / NM-1)</name>
    <dbReference type="NCBI Taxonomy" id="1032480"/>
    <lineage>
        <taxon>Bacteria</taxon>
        <taxon>Bacillati</taxon>
        <taxon>Actinomycetota</taxon>
        <taxon>Actinomycetes</taxon>
        <taxon>Propionibacteriales</taxon>
        <taxon>Propionibacteriaceae</taxon>
        <taxon>Microlunatus</taxon>
    </lineage>
</organism>
<feature type="domain" description="SIS" evidence="2">
    <location>
        <begin position="33"/>
        <end position="175"/>
    </location>
</feature>
<keyword evidence="1" id="KW-0677">Repeat</keyword>
<dbReference type="Proteomes" id="UP000007947">
    <property type="component" value="Chromosome"/>
</dbReference>
<keyword evidence="4" id="KW-1185">Reference proteome</keyword>
<dbReference type="InterPro" id="IPR035490">
    <property type="entry name" value="GlmS/FrlB_SIS"/>
</dbReference>
<dbReference type="eggNOG" id="COG0449">
    <property type="taxonomic scope" value="Bacteria"/>
</dbReference>
<dbReference type="STRING" id="1032480.MLP_49920"/>
<dbReference type="CDD" id="cd05008">
    <property type="entry name" value="SIS_GlmS_GlmD_1"/>
    <property type="match status" value="1"/>
</dbReference>
<evidence type="ECO:0000256" key="1">
    <source>
        <dbReference type="ARBA" id="ARBA00022737"/>
    </source>
</evidence>
<dbReference type="InterPro" id="IPR035466">
    <property type="entry name" value="GlmS/AgaS_SIS"/>
</dbReference>
<dbReference type="PANTHER" id="PTHR10937:SF8">
    <property type="entry name" value="AMINOTRANSFERASE-RELATED"/>
    <property type="match status" value="1"/>
</dbReference>
<dbReference type="Pfam" id="PF01380">
    <property type="entry name" value="SIS"/>
    <property type="match status" value="2"/>
</dbReference>
<dbReference type="HOGENOM" id="CLU_012520_2_1_11"/>
<name>F5XG72_MICPN</name>
<dbReference type="CDD" id="cd05009">
    <property type="entry name" value="SIS_GlmS_GlmD_2"/>
    <property type="match status" value="1"/>
</dbReference>
<accession>F5XG72</accession>
<sequence length="346" mass="36250">MARAGALMSAEIAEQPAVWRRQLEESTRQVDAVARRIAEYDPRMILFVGRGTSDHAGLYGKYLTEIVLQLPAGMVSPSTMTAYGARPALDRVLMIGVSQSGGSPDLVHSLEVARQQGALTLAITNQADSPLAQAAELELDVLAGPEQAVAATKSYTAQLLALYLIFDRLRGGSPDSAAALPDLADRLIAGDDGVRTLAQRYRFASRLVTTARGYSYPTAREAALKLMETSYLGAQAFSGADLLHGPLAMIDPQVPVLAIVADGAGGQAMQQVISRLAEVGADVMCVGNADAVAAADAGVALPAGVSQELSPLLEIIPFQQLALHLAVARGGDPDAPRGLKKVTETL</sequence>
<reference evidence="3 4" key="1">
    <citation type="submission" date="2011-05" db="EMBL/GenBank/DDBJ databases">
        <title>Whole genome sequence of Microlunatus phosphovorus NM-1.</title>
        <authorList>
            <person name="Hosoyama A."/>
            <person name="Sasaki K."/>
            <person name="Harada T."/>
            <person name="Igarashi R."/>
            <person name="Kawakoshi A."/>
            <person name="Sasagawa M."/>
            <person name="Fukada J."/>
            <person name="Nakamura S."/>
            <person name="Katano Y."/>
            <person name="Hanada S."/>
            <person name="Kamagata Y."/>
            <person name="Nakamura N."/>
            <person name="Yamazaki S."/>
            <person name="Fujita N."/>
        </authorList>
    </citation>
    <scope>NUCLEOTIDE SEQUENCE [LARGE SCALE GENOMIC DNA]</scope>
    <source>
        <strain evidence="4">ATCC 700054 / DSM 10555 / JCM 9379 / NBRC 101784 / NCIMB 13414 / VKM Ac-1990 / NM-1</strain>
    </source>
</reference>
<dbReference type="GO" id="GO:1901135">
    <property type="term" value="P:carbohydrate derivative metabolic process"/>
    <property type="evidence" value="ECO:0007669"/>
    <property type="project" value="InterPro"/>
</dbReference>
<dbReference type="SUPFAM" id="SSF53697">
    <property type="entry name" value="SIS domain"/>
    <property type="match status" value="1"/>
</dbReference>
<dbReference type="PANTHER" id="PTHR10937">
    <property type="entry name" value="GLUCOSAMINE--FRUCTOSE-6-PHOSPHATE AMINOTRANSFERASE, ISOMERIZING"/>
    <property type="match status" value="1"/>
</dbReference>
<evidence type="ECO:0000313" key="4">
    <source>
        <dbReference type="Proteomes" id="UP000007947"/>
    </source>
</evidence>
<dbReference type="Gene3D" id="3.40.50.10490">
    <property type="entry name" value="Glucose-6-phosphate isomerase like protein, domain 1"/>
    <property type="match status" value="2"/>
</dbReference>